<dbReference type="FunFam" id="3.40.50.300:FF:000015">
    <property type="entry name" value="chromodomain-helicase-DNA-binding protein 9 isoform X1"/>
    <property type="match status" value="1"/>
</dbReference>
<dbReference type="SMART" id="SM00298">
    <property type="entry name" value="CHROMO"/>
    <property type="match status" value="2"/>
</dbReference>
<dbReference type="SMART" id="SM00490">
    <property type="entry name" value="HELICc"/>
    <property type="match status" value="1"/>
</dbReference>
<proteinExistence type="predicted"/>
<feature type="compositionally biased region" description="Basic and acidic residues" evidence="11">
    <location>
        <begin position="1631"/>
        <end position="1648"/>
    </location>
</feature>
<feature type="compositionally biased region" description="Basic and acidic residues" evidence="11">
    <location>
        <begin position="1877"/>
        <end position="1890"/>
    </location>
</feature>
<keyword evidence="8" id="KW-0238">DNA-binding</keyword>
<dbReference type="InterPro" id="IPR016197">
    <property type="entry name" value="Chromo-like_dom_sf"/>
</dbReference>
<feature type="domain" description="Helicase ATP-binding" evidence="13">
    <location>
        <begin position="202"/>
        <end position="376"/>
    </location>
</feature>
<dbReference type="Gene3D" id="1.10.10.60">
    <property type="entry name" value="Homeodomain-like"/>
    <property type="match status" value="2"/>
</dbReference>
<feature type="compositionally biased region" description="Basic and acidic residues" evidence="11">
    <location>
        <begin position="2698"/>
        <end position="2714"/>
    </location>
</feature>
<dbReference type="GO" id="GO:0140658">
    <property type="term" value="F:ATP-dependent chromatin remodeler activity"/>
    <property type="evidence" value="ECO:0007669"/>
    <property type="project" value="UniProtKB-ARBA"/>
</dbReference>
<evidence type="ECO:0000256" key="5">
    <source>
        <dbReference type="ARBA" id="ARBA00022840"/>
    </source>
</evidence>
<dbReference type="PROSITE" id="PS51194">
    <property type="entry name" value="HELICASE_CTER"/>
    <property type="match status" value="1"/>
</dbReference>
<evidence type="ECO:0000256" key="10">
    <source>
        <dbReference type="ARBA" id="ARBA00023242"/>
    </source>
</evidence>
<dbReference type="Pfam" id="PF00385">
    <property type="entry name" value="Chromo"/>
    <property type="match status" value="1"/>
</dbReference>
<keyword evidence="6" id="KW-0156">Chromatin regulator</keyword>
<dbReference type="Pfam" id="PF00176">
    <property type="entry name" value="SNF2-rel_dom"/>
    <property type="match status" value="1"/>
</dbReference>
<dbReference type="Proteomes" id="UP000235965">
    <property type="component" value="Unassembled WGS sequence"/>
</dbReference>
<dbReference type="InterPro" id="IPR023780">
    <property type="entry name" value="Chromo_domain"/>
</dbReference>
<dbReference type="CDD" id="cd18668">
    <property type="entry name" value="CD1_tandem_CHD5-9_like"/>
    <property type="match status" value="1"/>
</dbReference>
<feature type="compositionally biased region" description="Basic and acidic residues" evidence="11">
    <location>
        <begin position="2996"/>
        <end position="3014"/>
    </location>
</feature>
<feature type="compositionally biased region" description="Basic residues" evidence="11">
    <location>
        <begin position="817"/>
        <end position="829"/>
    </location>
</feature>
<dbReference type="PROSITE" id="PS51192">
    <property type="entry name" value="HELICASE_ATP_BIND_1"/>
    <property type="match status" value="1"/>
</dbReference>
<dbReference type="GO" id="GO:0000791">
    <property type="term" value="C:euchromatin"/>
    <property type="evidence" value="ECO:0007669"/>
    <property type="project" value="UniProtKB-ARBA"/>
</dbReference>
<evidence type="ECO:0000256" key="11">
    <source>
        <dbReference type="SAM" id="MobiDB-lite"/>
    </source>
</evidence>
<feature type="compositionally biased region" description="Basic and acidic residues" evidence="11">
    <location>
        <begin position="2787"/>
        <end position="2801"/>
    </location>
</feature>
<reference evidence="15 16" key="1">
    <citation type="submission" date="2017-12" db="EMBL/GenBank/DDBJ databases">
        <title>Hemimetabolous genomes reveal molecular basis of termite eusociality.</title>
        <authorList>
            <person name="Harrison M.C."/>
            <person name="Jongepier E."/>
            <person name="Robertson H.M."/>
            <person name="Arning N."/>
            <person name="Bitard-Feildel T."/>
            <person name="Chao H."/>
            <person name="Childers C.P."/>
            <person name="Dinh H."/>
            <person name="Doddapaneni H."/>
            <person name="Dugan S."/>
            <person name="Gowin J."/>
            <person name="Greiner C."/>
            <person name="Han Y."/>
            <person name="Hu H."/>
            <person name="Hughes D.S.T."/>
            <person name="Huylmans A.-K."/>
            <person name="Kemena C."/>
            <person name="Kremer L.P.M."/>
            <person name="Lee S.L."/>
            <person name="Lopez-Ezquerra A."/>
            <person name="Mallet L."/>
            <person name="Monroy-Kuhn J.M."/>
            <person name="Moser A."/>
            <person name="Murali S.C."/>
            <person name="Muzny D.M."/>
            <person name="Otani S."/>
            <person name="Piulachs M.-D."/>
            <person name="Poelchau M."/>
            <person name="Qu J."/>
            <person name="Schaub F."/>
            <person name="Wada-Katsumata A."/>
            <person name="Worley K.C."/>
            <person name="Xie Q."/>
            <person name="Ylla G."/>
            <person name="Poulsen M."/>
            <person name="Gibbs R.A."/>
            <person name="Schal C."/>
            <person name="Richards S."/>
            <person name="Belles X."/>
            <person name="Korb J."/>
            <person name="Bornberg-Bauer E."/>
        </authorList>
    </citation>
    <scope>NUCLEOTIDE SEQUENCE [LARGE SCALE GENOMIC DNA]</scope>
    <source>
        <tissue evidence="15">Whole body</tissue>
    </source>
</reference>
<feature type="compositionally biased region" description="Low complexity" evidence="11">
    <location>
        <begin position="2902"/>
        <end position="2921"/>
    </location>
</feature>
<dbReference type="InterPro" id="IPR006576">
    <property type="entry name" value="BRK_domain"/>
</dbReference>
<keyword evidence="10" id="KW-0539">Nucleus</keyword>
<feature type="region of interest" description="Disordered" evidence="11">
    <location>
        <begin position="2698"/>
        <end position="2737"/>
    </location>
</feature>
<feature type="region of interest" description="Disordered" evidence="11">
    <location>
        <begin position="2341"/>
        <end position="2382"/>
    </location>
</feature>
<dbReference type="SUPFAM" id="SSF52540">
    <property type="entry name" value="P-loop containing nucleoside triphosphate hydrolases"/>
    <property type="match status" value="2"/>
</dbReference>
<dbReference type="EMBL" id="NEVH01009082">
    <property type="protein sequence ID" value="PNF33758.1"/>
    <property type="molecule type" value="Genomic_DNA"/>
</dbReference>
<dbReference type="CDD" id="cd18663">
    <property type="entry name" value="CD2_tandem_CHD5-9_like"/>
    <property type="match status" value="1"/>
</dbReference>
<organism evidence="15 16">
    <name type="scientific">Cryptotermes secundus</name>
    <dbReference type="NCBI Taxonomy" id="105785"/>
    <lineage>
        <taxon>Eukaryota</taxon>
        <taxon>Metazoa</taxon>
        <taxon>Ecdysozoa</taxon>
        <taxon>Arthropoda</taxon>
        <taxon>Hexapoda</taxon>
        <taxon>Insecta</taxon>
        <taxon>Pterygota</taxon>
        <taxon>Neoptera</taxon>
        <taxon>Polyneoptera</taxon>
        <taxon>Dictyoptera</taxon>
        <taxon>Blattodea</taxon>
        <taxon>Blattoidea</taxon>
        <taxon>Termitoidae</taxon>
        <taxon>Kalotermitidae</taxon>
        <taxon>Cryptotermitinae</taxon>
        <taxon>Cryptotermes</taxon>
    </lineage>
</organism>
<dbReference type="InterPro" id="IPR049730">
    <property type="entry name" value="SNF2/RAD54-like_C"/>
</dbReference>
<gene>
    <name evidence="15" type="ORF">B7P43_G10216</name>
</gene>
<keyword evidence="9" id="KW-0804">Transcription</keyword>
<feature type="compositionally biased region" description="Low complexity" evidence="11">
    <location>
        <begin position="2369"/>
        <end position="2379"/>
    </location>
</feature>
<comment type="caution">
    <text evidence="15">The sequence shown here is derived from an EMBL/GenBank/DDBJ whole genome shotgun (WGS) entry which is preliminary data.</text>
</comment>
<dbReference type="SMART" id="SM00487">
    <property type="entry name" value="DEXDc"/>
    <property type="match status" value="1"/>
</dbReference>
<feature type="domain" description="Helicase C-terminal" evidence="14">
    <location>
        <begin position="518"/>
        <end position="688"/>
    </location>
</feature>
<evidence type="ECO:0000256" key="1">
    <source>
        <dbReference type="ARBA" id="ARBA00004123"/>
    </source>
</evidence>
<dbReference type="GO" id="GO:0005634">
    <property type="term" value="C:nucleus"/>
    <property type="evidence" value="ECO:0007669"/>
    <property type="project" value="UniProtKB-SubCell"/>
</dbReference>
<dbReference type="Gene3D" id="3.40.5.120">
    <property type="match status" value="1"/>
</dbReference>
<feature type="region of interest" description="Disordered" evidence="11">
    <location>
        <begin position="1939"/>
        <end position="1993"/>
    </location>
</feature>
<dbReference type="GO" id="GO:0005524">
    <property type="term" value="F:ATP binding"/>
    <property type="evidence" value="ECO:0007669"/>
    <property type="project" value="UniProtKB-KW"/>
</dbReference>
<feature type="compositionally biased region" description="Basic and acidic residues" evidence="11">
    <location>
        <begin position="1656"/>
        <end position="1730"/>
    </location>
</feature>
<dbReference type="GO" id="GO:0034728">
    <property type="term" value="P:nucleosome organization"/>
    <property type="evidence" value="ECO:0007669"/>
    <property type="project" value="UniProtKB-ARBA"/>
</dbReference>
<dbReference type="Gene3D" id="3.40.50.300">
    <property type="entry name" value="P-loop containing nucleotide triphosphate hydrolases"/>
    <property type="match status" value="1"/>
</dbReference>
<feature type="region of interest" description="Disordered" evidence="11">
    <location>
        <begin position="795"/>
        <end position="829"/>
    </location>
</feature>
<feature type="compositionally biased region" description="Low complexity" evidence="11">
    <location>
        <begin position="2504"/>
        <end position="2515"/>
    </location>
</feature>
<evidence type="ECO:0000256" key="4">
    <source>
        <dbReference type="ARBA" id="ARBA00022801"/>
    </source>
</evidence>
<keyword evidence="7" id="KW-0805">Transcription regulation</keyword>
<dbReference type="InterPro" id="IPR000953">
    <property type="entry name" value="Chromo/chromo_shadow_dom"/>
</dbReference>
<dbReference type="PROSITE" id="PS50013">
    <property type="entry name" value="CHROMO_2"/>
    <property type="match status" value="1"/>
</dbReference>
<dbReference type="GO" id="GO:0016887">
    <property type="term" value="F:ATP hydrolysis activity"/>
    <property type="evidence" value="ECO:0007669"/>
    <property type="project" value="UniProtKB-ARBA"/>
</dbReference>
<feature type="region of interest" description="Disordered" evidence="11">
    <location>
        <begin position="1877"/>
        <end position="1899"/>
    </location>
</feature>
<dbReference type="OrthoDB" id="5857104at2759"/>
<feature type="region of interest" description="Disordered" evidence="11">
    <location>
        <begin position="2832"/>
        <end position="2965"/>
    </location>
</feature>
<evidence type="ECO:0000256" key="3">
    <source>
        <dbReference type="ARBA" id="ARBA00022741"/>
    </source>
</evidence>
<feature type="compositionally biased region" description="Acidic residues" evidence="11">
    <location>
        <begin position="798"/>
        <end position="810"/>
    </location>
</feature>
<dbReference type="InterPro" id="IPR014001">
    <property type="entry name" value="Helicase_ATP-bd"/>
</dbReference>
<comment type="subcellular location">
    <subcellularLocation>
        <location evidence="1">Nucleus</location>
    </subcellularLocation>
</comment>
<protein>
    <recommendedName>
        <fullName evidence="17">Chromodomain-helicase-DNA-binding protein 6</fullName>
    </recommendedName>
</protein>
<dbReference type="SMART" id="SM00592">
    <property type="entry name" value="BRK"/>
    <property type="match status" value="1"/>
</dbReference>
<dbReference type="Gene3D" id="3.40.50.10810">
    <property type="entry name" value="Tandem AAA-ATPase domain"/>
    <property type="match status" value="1"/>
</dbReference>
<dbReference type="InterPro" id="IPR037259">
    <property type="entry name" value="BRK_sf"/>
</dbReference>
<evidence type="ECO:0000256" key="7">
    <source>
        <dbReference type="ARBA" id="ARBA00023015"/>
    </source>
</evidence>
<sequence length="3030" mass="341148">MKLKIDRVREPHSAKEENSIRERFKQDLIHSKSDVQYVEVEEYFVKYRNFSYLHCEWKTEDELFKGDKRISAKLKRFKQKMAHHANIFENLEDEPYNPDYVEVDRVLDMAEHTDPNTGKTIKHYLVKWRSMQYEDSTWELEEDVDPVKIQQYENNNKRPSKEKCKTKKKPSRDEWVKLEESPNYKNGNKLRAYQLEGLNWLLFSWYNGQNCILADEMGLGKTIQSLTFIHAVHEYGIRGPFLVIAPLSTIPNWQREFEAWTDMNVIVYHGSTASRNMVQEYEMYYRNEKGIPGKDIPKFNVLITTFEIIIADCMELKEFSWRLCVIDEAHRLKNRNCKLIEGLRLLNLEHRVLLSGTPLQNNVNELFSLLNFLEPTQFSSSEAFLKEFGALKTETEVQKLKAVLKPMMLRRLKEDVEKSIAPKEETVVEVELTNIQKKYYRGILERNFSFLSKGTTSANVPNLMNTMMELRKCCIHPYLLNGAEEQIQFDYRQTKQLSSDDPDGYYQALIHSSGKMVLIDKLLPKLKANGHRVLIFSQMVRCLDILEDYLVFRKYPFERIDGRIRGNLRQAAIDRFSKPDSDRFVFLLCTKAGGLGINLTAADTVIIYDSDWNPQNDLQAQARCHRIGQQKMVKVYRLLCRNTYEREMFDKASLKLGLDKALLQSMNTTQGKDHNNKQLSKKEIEDLLKKGAYGAIMDEDSAGDKFCEEDIDQILERRTQIITLESEKGSTFSKASFASSGIRSDIDIDDPDFWKKWAKKAEIDTVEESDKNELVISEPRRRTQIKRYGHDESVVDMSELDSSSESDEDPSIGVGRGRGRRSKTKHGKKSRLKFLSDDYVPKDGEIVYGSWARSECFKVERGLLTFGWGRWPEILAHSHFRRGWRESDVEDCARVILLFCLRYYRGDDKIRSFIWDLITPSENGETRFPRNHLGLNTPVPRGRKNKKHMKKDFRESRSFAQVQHDPLDMNDWSRHEKYDGDIFLENNYKKHLSRHANKILLRVRMLYYIKHEILGELVQHIADGVHVSALPIYPPYCDQPPAPWWDTDADRSLLVGTYKHGYECYPAMRNDPALGFLARCGPDVGSAMLMLANNTVTVNEEDVGKISEDEETLEAENSFGVKEPIREAVSSDILAEATSVPTPEKPESASSSAEHQMFAAKDEEKLSVEDDLKKAHWPSMVDMNTRLRRVITSYQRNFKKEEMRLAQKAKQGVEADQHAVIRDVLNTQGWDLQHLAMYLWKIERREKIEQIVRERERQRMEVYQRKWSRKEEADFFRTVSTFGVEFDRKRNRYDWTRFRAISRLDKKFDETMTEYFKAFCAMCKRVCGLKLTEEEECMDFPVEMLSEDKARKTLERVELLNKIREDILTHVMLDERLKLCQPSPDLPEWWQPGKHDKDLLIGAAKHGLGRTDFFILNDPDLSFVDVLRKHLVLDQPLPMQKEGLKLETDIKFERPEDILKTDKNEIIVRLEKGEGTLKIEKIGIKKEVKVPGTVGQIKLETDLPLKEEKNEVELTLVKTGIKSEHEGFVAEDENECTVETVKKTASMKEVEIGEEKGESTADKDMLCISADDSQEIGTEDKGAESTKLKEEIAKESGTENRDDESIVEVHELPERQEFRQEEQKADEEESQNERKLETDSNSKESLEKLEEETEEKMEVESNKEPDETVETEKSMEEDKCNDSEIIRDEVERTNEMEEDSKETGHDESVAVEVSETRESAEASSLEDKSRVRSCESDIVSENSLKGEESLDAVPLPTKQQTNCNTNSQAAELKVMFPDLEVIQPLSRLAEVDAYVLGGKPPSLSTGELLDYSEPTVAQLLAQSYQNPIKWPKDHVLEVRLQHVVHSVEHKEWPVPRNFSVYNATSIMLGTSGELDLSCHDTPDVTPKRDTSTPMSVSEGSEVITITTDHGAARLPLTKKRKRHIAIDVETERAKLHALLNSSATSQQPPPLTKPSPSHHWETNEESLSEESRRSTPVAPVTSLQPPPAHQQSPRILSMPFDLKYHSSPKSLGQTVIPGTSSTLTPIDLSSGLPKMSTPEIPKNKEMMNEVQDFSMPSKNKQKSKLDEMLGKLMKKNNYPAEEPVIGKEKKRRKLDEIVLGLSAAKEQKSLFPDLKKPNTPGMISPSVTVTPTSINSTHGGPTVSSSSSPAHKPFTITVTSVPSPAAQNSSRSSIGVDMGALPQMPTPKESFSSFLAHAEQQNLLLKKQQQSSLSQSSQVQRKTYESMIADLSKVADFSSKISSYSHEAKVNKWLAEQTALMPEQPLTSDYLAPRRRRPRVDPSLLDWKKLTGDENVSVINRLTGKKITGSKAPQLKKLAQWLLENPMFDVDPKWAELVKERGNLPHDLQKRLPPSERKKGPGRPPLLSSPPGQQSSVSQATSLASTLPFPSLASAGLSSLSAAGLNPSSILSGLSLGGFDPKNNPLLLPFGGMPNMSALGSMSGLGNLGNMSLTNSLFANLAGLGLPSLAGMDGSELGSSGPSTSGTGKTKTRKPTDTERGHSSSKPPVSSSSNIPSSALPFFFPNPGLLYTPLGLGGLNPFSMQPGSMSSAYDSLAQQCGLLNGSLGVSGTSTPTLQPSSSRAGHKSGSSSRPATMTSTSSSSSTTANHRHQRTATRDALDRQQQQQLQQLLLPHDTHLLESLSRASTMEAALRSEKRVREAERKDAAEKRLREGERKESLENLSRTTVTDFATRSEERPVKKFKEGERKESVESLARNFMPDSSPHSEEWFSRKTKESEMKEALENLCKTSAEFLARSTEEKFGKRTRDAAESLVKSSSSSTAQNDERPPKRTRETEWKEVAEEKISCMPLITDPSVDCAAVDIEALLTSSTVSKDGATVSVVTRSEEGVIPVENPAPPPVTAEKNSVMTSEPTEGSEIETAQQSTSPTEATPSLPPSSPQSTSLPQSSSSPIPVMLPEVPEPEPEPSGTGGRATRSGAGRRARSTKRSKQAVANFEEPEAPVVERKVLRSSAGRAAAAAAARAAAAAAAAAAKAEERENSENTKDSKKQESVDANCETSPSEQKAET</sequence>
<evidence type="ECO:0008006" key="17">
    <source>
        <dbReference type="Google" id="ProtNLM"/>
    </source>
</evidence>
<keyword evidence="3" id="KW-0547">Nucleotide-binding</keyword>
<feature type="region of interest" description="Disordered" evidence="11">
    <location>
        <begin position="2761"/>
        <end position="2801"/>
    </location>
</feature>
<dbReference type="InterPro" id="IPR051493">
    <property type="entry name" value="CHD"/>
</dbReference>
<feature type="region of interest" description="Disordered" evidence="11">
    <location>
        <begin position="2010"/>
        <end position="2034"/>
    </location>
</feature>
<dbReference type="SUPFAM" id="SSF160481">
    <property type="entry name" value="BRK domain-like"/>
    <property type="match status" value="1"/>
</dbReference>
<dbReference type="SUPFAM" id="SSF54160">
    <property type="entry name" value="Chromo domain-like"/>
    <property type="match status" value="2"/>
</dbReference>
<evidence type="ECO:0000256" key="9">
    <source>
        <dbReference type="ARBA" id="ARBA00023163"/>
    </source>
</evidence>
<feature type="region of interest" description="Disordered" evidence="11">
    <location>
        <begin position="2651"/>
        <end position="2680"/>
    </location>
</feature>
<feature type="compositionally biased region" description="Polar residues" evidence="11">
    <location>
        <begin position="2866"/>
        <end position="2893"/>
    </location>
</feature>
<feature type="compositionally biased region" description="Polar residues" evidence="11">
    <location>
        <begin position="3019"/>
        <end position="3030"/>
    </location>
</feature>
<feature type="region of interest" description="Disordered" evidence="11">
    <location>
        <begin position="1570"/>
        <end position="1730"/>
    </location>
</feature>
<dbReference type="Pfam" id="PF07533">
    <property type="entry name" value="BRK"/>
    <property type="match status" value="1"/>
</dbReference>
<dbReference type="CDD" id="cd17995">
    <property type="entry name" value="DEXHc_CHD6_7_8_9"/>
    <property type="match status" value="1"/>
</dbReference>
<feature type="compositionally biased region" description="Basic and acidic residues" evidence="11">
    <location>
        <begin position="1578"/>
        <end position="1623"/>
    </location>
</feature>
<keyword evidence="4" id="KW-0378">Hydrolase</keyword>
<dbReference type="Pfam" id="PF00271">
    <property type="entry name" value="Helicase_C"/>
    <property type="match status" value="1"/>
</dbReference>
<evidence type="ECO:0000259" key="13">
    <source>
        <dbReference type="PROSITE" id="PS51192"/>
    </source>
</evidence>
<keyword evidence="5" id="KW-0067">ATP-binding</keyword>
<dbReference type="FunFam" id="3.40.50.10810:FF:000003">
    <property type="entry name" value="chromodomain-helicase-DNA-binding protein 8 isoform X4"/>
    <property type="match status" value="1"/>
</dbReference>
<dbReference type="Gene3D" id="2.40.50.40">
    <property type="match status" value="2"/>
</dbReference>
<dbReference type="GO" id="GO:0003677">
    <property type="term" value="F:DNA binding"/>
    <property type="evidence" value="ECO:0007669"/>
    <property type="project" value="UniProtKB-KW"/>
</dbReference>
<feature type="region of interest" description="Disordered" evidence="11">
    <location>
        <begin position="2473"/>
        <end position="2515"/>
    </location>
</feature>
<evidence type="ECO:0000313" key="16">
    <source>
        <dbReference type="Proteomes" id="UP000235965"/>
    </source>
</evidence>
<evidence type="ECO:0000259" key="14">
    <source>
        <dbReference type="PROSITE" id="PS51194"/>
    </source>
</evidence>
<name>A0A2J7QYU8_9NEOP</name>
<feature type="region of interest" description="Disordered" evidence="11">
    <location>
        <begin position="2571"/>
        <end position="2627"/>
    </location>
</feature>
<evidence type="ECO:0000256" key="2">
    <source>
        <dbReference type="ARBA" id="ARBA00022737"/>
    </source>
</evidence>
<feature type="compositionally biased region" description="Basic and acidic residues" evidence="11">
    <location>
        <begin position="2341"/>
        <end position="2359"/>
    </location>
</feature>
<dbReference type="InterPro" id="IPR000330">
    <property type="entry name" value="SNF2_N"/>
</dbReference>
<feature type="region of interest" description="Disordered" evidence="11">
    <location>
        <begin position="2988"/>
        <end position="3030"/>
    </location>
</feature>
<dbReference type="PANTHER" id="PTHR46850:SF1">
    <property type="entry name" value="CHROMODOMAIN-HELICASE-DNA-BINDING PROTEIN 9"/>
    <property type="match status" value="1"/>
</dbReference>
<feature type="region of interest" description="Disordered" evidence="11">
    <location>
        <begin position="152"/>
        <end position="172"/>
    </location>
</feature>
<dbReference type="InterPro" id="IPR027417">
    <property type="entry name" value="P-loop_NTPase"/>
</dbReference>
<feature type="compositionally biased region" description="Low complexity" evidence="11">
    <location>
        <begin position="2474"/>
        <end position="2489"/>
    </location>
</feature>
<keyword evidence="2" id="KW-0677">Repeat</keyword>
<feature type="compositionally biased region" description="Low complexity" evidence="11">
    <location>
        <begin position="2580"/>
        <end position="2607"/>
    </location>
</feature>
<feature type="compositionally biased region" description="Basic and acidic residues" evidence="11">
    <location>
        <begin position="2654"/>
        <end position="2680"/>
    </location>
</feature>
<keyword evidence="16" id="KW-1185">Reference proteome</keyword>
<evidence type="ECO:0000259" key="12">
    <source>
        <dbReference type="PROSITE" id="PS50013"/>
    </source>
</evidence>
<feature type="compositionally biased region" description="Basic and acidic residues" evidence="11">
    <location>
        <begin position="2727"/>
        <end position="2737"/>
    </location>
</feature>
<feature type="compositionally biased region" description="Basic and acidic residues" evidence="11">
    <location>
        <begin position="2761"/>
        <end position="2773"/>
    </location>
</feature>
<evidence type="ECO:0000313" key="15">
    <source>
        <dbReference type="EMBL" id="PNF33758.1"/>
    </source>
</evidence>
<evidence type="ECO:0000256" key="8">
    <source>
        <dbReference type="ARBA" id="ARBA00023125"/>
    </source>
</evidence>
<dbReference type="PANTHER" id="PTHR46850">
    <property type="entry name" value="CHROMODOMAIN-HELICASE-DNA-BINDING PROTEIN 9"/>
    <property type="match status" value="1"/>
</dbReference>
<accession>A0A2J7QYU8</accession>
<evidence type="ECO:0000256" key="6">
    <source>
        <dbReference type="ARBA" id="ARBA00022853"/>
    </source>
</evidence>
<dbReference type="FunFam" id="2.40.50.40:FF:000001">
    <property type="entry name" value="chromodomain-helicase-DNA-binding protein 8 isoform X4"/>
    <property type="match status" value="1"/>
</dbReference>
<feature type="compositionally biased region" description="Polar residues" evidence="11">
    <location>
        <begin position="2010"/>
        <end position="2024"/>
    </location>
</feature>
<dbReference type="CDD" id="cd18793">
    <property type="entry name" value="SF2_C_SNF"/>
    <property type="match status" value="1"/>
</dbReference>
<dbReference type="InterPro" id="IPR056342">
    <property type="entry name" value="HTH_CHD6-9"/>
</dbReference>
<dbReference type="InterPro" id="IPR038718">
    <property type="entry name" value="SNF2-like_sf"/>
</dbReference>
<dbReference type="InterPro" id="IPR001650">
    <property type="entry name" value="Helicase_C-like"/>
</dbReference>
<feature type="domain" description="Chromo" evidence="12">
    <location>
        <begin position="101"/>
        <end position="167"/>
    </location>
</feature>
<feature type="compositionally biased region" description="Basic residues" evidence="11">
    <location>
        <begin position="2941"/>
        <end position="2952"/>
    </location>
</feature>
<dbReference type="Pfam" id="PF23078">
    <property type="entry name" value="HTH_CHD6-9"/>
    <property type="match status" value="1"/>
</dbReference>